<evidence type="ECO:0000313" key="7">
    <source>
        <dbReference type="EMBL" id="EGB13120.1"/>
    </source>
</evidence>
<dbReference type="KEGG" id="aaf:AURANDRAFT_60580"/>
<evidence type="ECO:0000256" key="2">
    <source>
        <dbReference type="ARBA" id="ARBA00022771"/>
    </source>
</evidence>
<sequence>MRLPLLLVAVASAATPNWELEAELNAEVPAEKRDALKHAVRAEVKRSLTRYPHVIAGAADAKAFVRRLGRAERREDLVVVVDGRVLVSPAFAKIDKNNRHLQFVWSVTQMSNVPNVAYLLDRFAFGDRHPYPSSSANASSGCVAAPGPAPDPEFVIAKYHGHGMCGVLIPNMYVFNEVGKWAKEAEKLKQAAVAKPWKDRSSRVFWRGQILAQDKCHRDGGNHARWSALALAREKPDAFACACLDGKPCAARDAARFPCDGLPYTATMAALVAEDRAKHSKAALPMADFANYKFLLNLPGTISGSYSRHLNVLWALGAVVLLWDSPHVEWYYPALKDGATHVVVVVDAASAAETAAALLADPNRARGLALRARVVHDLFLCPDCLASHFKFVVDAYRKRFRLEKALDGAALPAVVGDLLREGPLVEVQFGASETRGADAKPTSSIPHLFSRPFCDATPSASGTLGGRFPAAAAAMGAPRWMDDGETGRCMGCTKAFDSGTWRHHCRRCGMIFCDHCSRFKCLIHPAEAVYPPDWDSMLSSFDPREPLREQIDRDLALALALSEEEQQRAHDEANAAPPPPPPDHYRPPDHREDADSSFFGRWGSTGDAAPRDDAWADERRERLSSLADETALPTEELKAFSLRGAARAPPAPYDDELDELEI</sequence>
<dbReference type="InterPro" id="IPR006598">
    <property type="entry name" value="CAP10"/>
</dbReference>
<keyword evidence="2 4" id="KW-0863">Zinc-finger</keyword>
<dbReference type="PANTHER" id="PTHR39490">
    <property type="entry name" value="ARRESTIN DOMAIN-CONTAINING PROTEIN D"/>
    <property type="match status" value="1"/>
</dbReference>
<name>F0XVL5_AURAN</name>
<dbReference type="OrthoDB" id="660555at2759"/>
<accession>F0XVL5</accession>
<dbReference type="Proteomes" id="UP000002729">
    <property type="component" value="Unassembled WGS sequence"/>
</dbReference>
<dbReference type="SUPFAM" id="SSF57903">
    <property type="entry name" value="FYVE/PHD zinc finger"/>
    <property type="match status" value="1"/>
</dbReference>
<dbReference type="PROSITE" id="PS50178">
    <property type="entry name" value="ZF_FYVE"/>
    <property type="match status" value="1"/>
</dbReference>
<dbReference type="GO" id="GO:0008270">
    <property type="term" value="F:zinc ion binding"/>
    <property type="evidence" value="ECO:0007669"/>
    <property type="project" value="UniProtKB-KW"/>
</dbReference>
<dbReference type="AlphaFoldDB" id="F0XVL5"/>
<dbReference type="EMBL" id="GL833120">
    <property type="protein sequence ID" value="EGB13120.1"/>
    <property type="molecule type" value="Genomic_DNA"/>
</dbReference>
<proteinExistence type="predicted"/>
<evidence type="ECO:0000256" key="5">
    <source>
        <dbReference type="SAM" id="MobiDB-lite"/>
    </source>
</evidence>
<dbReference type="Gene3D" id="3.30.40.10">
    <property type="entry name" value="Zinc/RING finger domain, C3HC4 (zinc finger)"/>
    <property type="match status" value="1"/>
</dbReference>
<feature type="region of interest" description="Disordered" evidence="5">
    <location>
        <begin position="642"/>
        <end position="662"/>
    </location>
</feature>
<dbReference type="Pfam" id="PF05686">
    <property type="entry name" value="Glyco_transf_90"/>
    <property type="match status" value="1"/>
</dbReference>
<protein>
    <recommendedName>
        <fullName evidence="6">FYVE-type domain-containing protein</fullName>
    </recommendedName>
</protein>
<dbReference type="SMART" id="SM00064">
    <property type="entry name" value="FYVE"/>
    <property type="match status" value="1"/>
</dbReference>
<reference evidence="7 8" key="1">
    <citation type="journal article" date="2011" name="Proc. Natl. Acad. Sci. U.S.A.">
        <title>Niche of harmful alga Aureococcus anophagefferens revealed through ecogenomics.</title>
        <authorList>
            <person name="Gobler C.J."/>
            <person name="Berry D.L."/>
            <person name="Dyhrman S.T."/>
            <person name="Wilhelm S.W."/>
            <person name="Salamov A."/>
            <person name="Lobanov A.V."/>
            <person name="Zhang Y."/>
            <person name="Collier J.L."/>
            <person name="Wurch L.L."/>
            <person name="Kustka A.B."/>
            <person name="Dill B.D."/>
            <person name="Shah M."/>
            <person name="VerBerkmoes N.C."/>
            <person name="Kuo A."/>
            <person name="Terry A."/>
            <person name="Pangilinan J."/>
            <person name="Lindquist E.A."/>
            <person name="Lucas S."/>
            <person name="Paulsen I.T."/>
            <person name="Hattenrath-Lehmann T.K."/>
            <person name="Talmage S.C."/>
            <person name="Walker E.A."/>
            <person name="Koch F."/>
            <person name="Burson A.M."/>
            <person name="Marcoval M.A."/>
            <person name="Tang Y.Z."/>
            <person name="Lecleir G.R."/>
            <person name="Coyne K.J."/>
            <person name="Berg G.M."/>
            <person name="Bertrand E.M."/>
            <person name="Saito M.A."/>
            <person name="Gladyshev V.N."/>
            <person name="Grigoriev I.V."/>
        </authorList>
    </citation>
    <scope>NUCLEOTIDE SEQUENCE [LARGE SCALE GENOMIC DNA]</scope>
    <source>
        <strain evidence="8">CCMP 1984</strain>
    </source>
</reference>
<feature type="compositionally biased region" description="Basic and acidic residues" evidence="5">
    <location>
        <begin position="609"/>
        <end position="623"/>
    </location>
</feature>
<gene>
    <name evidence="7" type="ORF">AURANDRAFT_60580</name>
</gene>
<dbReference type="InterPro" id="IPR052113">
    <property type="entry name" value="FYVE-type_Zinc_Finger"/>
</dbReference>
<evidence type="ECO:0000259" key="6">
    <source>
        <dbReference type="PROSITE" id="PS50178"/>
    </source>
</evidence>
<dbReference type="InParanoid" id="F0XVL5"/>
<feature type="compositionally biased region" description="Acidic residues" evidence="5">
    <location>
        <begin position="653"/>
        <end position="662"/>
    </location>
</feature>
<dbReference type="InterPro" id="IPR017455">
    <property type="entry name" value="Znf_FYVE-rel"/>
</dbReference>
<dbReference type="RefSeq" id="XP_009032717.1">
    <property type="nucleotide sequence ID" value="XM_009034469.1"/>
</dbReference>
<dbReference type="GeneID" id="20223073"/>
<dbReference type="InterPro" id="IPR000306">
    <property type="entry name" value="Znf_FYVE"/>
</dbReference>
<feature type="region of interest" description="Disordered" evidence="5">
    <location>
        <begin position="563"/>
        <end position="630"/>
    </location>
</feature>
<dbReference type="Pfam" id="PF01363">
    <property type="entry name" value="FYVE"/>
    <property type="match status" value="1"/>
</dbReference>
<feature type="compositionally biased region" description="Basic and acidic residues" evidence="5">
    <location>
        <begin position="583"/>
        <end position="594"/>
    </location>
</feature>
<organism evidence="8">
    <name type="scientific">Aureococcus anophagefferens</name>
    <name type="common">Harmful bloom alga</name>
    <dbReference type="NCBI Taxonomy" id="44056"/>
    <lineage>
        <taxon>Eukaryota</taxon>
        <taxon>Sar</taxon>
        <taxon>Stramenopiles</taxon>
        <taxon>Ochrophyta</taxon>
        <taxon>Pelagophyceae</taxon>
        <taxon>Pelagomonadales</taxon>
        <taxon>Pelagomonadaceae</taxon>
        <taxon>Aureococcus</taxon>
    </lineage>
</organism>
<dbReference type="InterPro" id="IPR011011">
    <property type="entry name" value="Znf_FYVE_PHD"/>
</dbReference>
<keyword evidence="8" id="KW-1185">Reference proteome</keyword>
<dbReference type="InterPro" id="IPR013083">
    <property type="entry name" value="Znf_RING/FYVE/PHD"/>
</dbReference>
<keyword evidence="3" id="KW-0862">Zinc</keyword>
<evidence type="ECO:0000256" key="4">
    <source>
        <dbReference type="PROSITE-ProRule" id="PRU00091"/>
    </source>
</evidence>
<evidence type="ECO:0000256" key="3">
    <source>
        <dbReference type="ARBA" id="ARBA00022833"/>
    </source>
</evidence>
<keyword evidence="1" id="KW-0479">Metal-binding</keyword>
<dbReference type="PANTHER" id="PTHR39490:SF8">
    <property type="entry name" value="ZINC FINGER FYVE DOMAIN-CONTAINING PROTEIN 21"/>
    <property type="match status" value="1"/>
</dbReference>
<evidence type="ECO:0000313" key="8">
    <source>
        <dbReference type="Proteomes" id="UP000002729"/>
    </source>
</evidence>
<feature type="domain" description="FYVE-type" evidence="6">
    <location>
        <begin position="483"/>
        <end position="517"/>
    </location>
</feature>
<evidence type="ECO:0000256" key="1">
    <source>
        <dbReference type="ARBA" id="ARBA00022723"/>
    </source>
</evidence>